<evidence type="ECO:0000256" key="2">
    <source>
        <dbReference type="ARBA" id="ARBA00023015"/>
    </source>
</evidence>
<protein>
    <submittedName>
        <fullName evidence="6">LysR family transcriptional regulator</fullName>
    </submittedName>
</protein>
<dbReference type="PANTHER" id="PTHR30419">
    <property type="entry name" value="HTH-TYPE TRANSCRIPTIONAL REGULATOR YBHD"/>
    <property type="match status" value="1"/>
</dbReference>
<dbReference type="InterPro" id="IPR050950">
    <property type="entry name" value="HTH-type_LysR_regulators"/>
</dbReference>
<comment type="similarity">
    <text evidence="1">Belongs to the LysR transcriptional regulatory family.</text>
</comment>
<evidence type="ECO:0000256" key="1">
    <source>
        <dbReference type="ARBA" id="ARBA00009437"/>
    </source>
</evidence>
<comment type="caution">
    <text evidence="6">The sequence shown here is derived from an EMBL/GenBank/DDBJ whole genome shotgun (WGS) entry which is preliminary data.</text>
</comment>
<dbReference type="Pfam" id="PF00126">
    <property type="entry name" value="HTH_1"/>
    <property type="match status" value="1"/>
</dbReference>
<dbReference type="InterPro" id="IPR036390">
    <property type="entry name" value="WH_DNA-bd_sf"/>
</dbReference>
<dbReference type="InterPro" id="IPR000847">
    <property type="entry name" value="LysR_HTH_N"/>
</dbReference>
<dbReference type="Gene3D" id="3.40.190.290">
    <property type="match status" value="1"/>
</dbReference>
<evidence type="ECO:0000259" key="5">
    <source>
        <dbReference type="PROSITE" id="PS50931"/>
    </source>
</evidence>
<accession>A0A3A9JC64</accession>
<gene>
    <name evidence="6" type="ORF">D6Z83_21280</name>
    <name evidence="7" type="ORF">EBE87_26510</name>
</gene>
<dbReference type="PRINTS" id="PR00039">
    <property type="entry name" value="HTHLYSR"/>
</dbReference>
<evidence type="ECO:0000256" key="3">
    <source>
        <dbReference type="ARBA" id="ARBA00023125"/>
    </source>
</evidence>
<dbReference type="EMBL" id="RFLX01000067">
    <property type="protein sequence ID" value="RMI15275.1"/>
    <property type="molecule type" value="Genomic_DNA"/>
</dbReference>
<dbReference type="InterPro" id="IPR036388">
    <property type="entry name" value="WH-like_DNA-bd_sf"/>
</dbReference>
<dbReference type="Gene3D" id="1.10.10.10">
    <property type="entry name" value="Winged helix-like DNA-binding domain superfamily/Winged helix DNA-binding domain"/>
    <property type="match status" value="1"/>
</dbReference>
<feature type="domain" description="HTH lysR-type" evidence="5">
    <location>
        <begin position="13"/>
        <end position="70"/>
    </location>
</feature>
<evidence type="ECO:0000256" key="4">
    <source>
        <dbReference type="ARBA" id="ARBA00023163"/>
    </source>
</evidence>
<dbReference type="GO" id="GO:0003677">
    <property type="term" value="F:DNA binding"/>
    <property type="evidence" value="ECO:0007669"/>
    <property type="project" value="UniProtKB-KW"/>
</dbReference>
<dbReference type="InParanoid" id="A0A3A9JC64"/>
<keyword evidence="2" id="KW-0805">Transcription regulation</keyword>
<keyword evidence="8" id="KW-1185">Reference proteome</keyword>
<organism evidence="6 9">
    <name type="scientific">Teichococcus wenyumeiae</name>
    <dbReference type="NCBI Taxonomy" id="2478470"/>
    <lineage>
        <taxon>Bacteria</taxon>
        <taxon>Pseudomonadati</taxon>
        <taxon>Pseudomonadota</taxon>
        <taxon>Alphaproteobacteria</taxon>
        <taxon>Acetobacterales</taxon>
        <taxon>Roseomonadaceae</taxon>
        <taxon>Roseomonas</taxon>
    </lineage>
</organism>
<name>A0A3A9JC64_9PROT</name>
<evidence type="ECO:0000313" key="7">
    <source>
        <dbReference type="EMBL" id="RMI15275.1"/>
    </source>
</evidence>
<dbReference type="GO" id="GO:0005829">
    <property type="term" value="C:cytosol"/>
    <property type="evidence" value="ECO:0007669"/>
    <property type="project" value="TreeGrafter"/>
</dbReference>
<dbReference type="FunFam" id="1.10.10.10:FF:000001">
    <property type="entry name" value="LysR family transcriptional regulator"/>
    <property type="match status" value="1"/>
</dbReference>
<dbReference type="PROSITE" id="PS50931">
    <property type="entry name" value="HTH_LYSR"/>
    <property type="match status" value="1"/>
</dbReference>
<dbReference type="Proteomes" id="UP000278036">
    <property type="component" value="Unassembled WGS sequence"/>
</dbReference>
<dbReference type="AlphaFoldDB" id="A0A3A9JC64"/>
<evidence type="ECO:0000313" key="8">
    <source>
        <dbReference type="Proteomes" id="UP000274097"/>
    </source>
</evidence>
<dbReference type="Proteomes" id="UP000274097">
    <property type="component" value="Unassembled WGS sequence"/>
</dbReference>
<dbReference type="InterPro" id="IPR005119">
    <property type="entry name" value="LysR_subst-bd"/>
</dbReference>
<evidence type="ECO:0000313" key="9">
    <source>
        <dbReference type="Proteomes" id="UP000278036"/>
    </source>
</evidence>
<sequence length="317" mass="33848">MTEADVLRALRDVNVQHILSFLVVAEVGGFRSAAEQLHISQSALSVQVRQLEAALQVQLLHRTTRSVSLTPQGRAARIALGRVCGDLRRVVAELRDEAALQRGLLAIVALPSMAATILPKLVRNFTAKHPGIEVRLRDTDSRSALAMIRRGEVDLGIMSRPPSADALHFTPLFMDEYLVVSPGAGRRPPGKRVPLESLRGRALVLNPRGVDLRESLEVLFERAGIALRPAQEMIANSSLVALVAEGLGTTILPRAALSGLRLSGCQVAPLHPPAAREVGGVTLPERSAGPAVRAFLALAGELRSGEMASSRMPTATA</sequence>
<dbReference type="SUPFAM" id="SSF46785">
    <property type="entry name" value="Winged helix' DNA-binding domain"/>
    <property type="match status" value="1"/>
</dbReference>
<dbReference type="RefSeq" id="WP_120640224.1">
    <property type="nucleotide sequence ID" value="NZ_RAQU01000179.1"/>
</dbReference>
<proteinExistence type="inferred from homology"/>
<dbReference type="Pfam" id="PF03466">
    <property type="entry name" value="LysR_substrate"/>
    <property type="match status" value="1"/>
</dbReference>
<keyword evidence="4" id="KW-0804">Transcription</keyword>
<dbReference type="GO" id="GO:0003700">
    <property type="term" value="F:DNA-binding transcription factor activity"/>
    <property type="evidence" value="ECO:0007669"/>
    <property type="project" value="InterPro"/>
</dbReference>
<evidence type="ECO:0000313" key="6">
    <source>
        <dbReference type="EMBL" id="RKK02155.1"/>
    </source>
</evidence>
<keyword evidence="3" id="KW-0238">DNA-binding</keyword>
<dbReference type="EMBL" id="RAQU01000179">
    <property type="protein sequence ID" value="RKK02155.1"/>
    <property type="molecule type" value="Genomic_DNA"/>
</dbReference>
<dbReference type="OrthoDB" id="7282659at2"/>
<dbReference type="SUPFAM" id="SSF53850">
    <property type="entry name" value="Periplasmic binding protein-like II"/>
    <property type="match status" value="1"/>
</dbReference>
<reference evidence="6 9" key="1">
    <citation type="submission" date="2018-09" db="EMBL/GenBank/DDBJ databases">
        <title>Roseomonas sp. nov., isolated from feces of Tibetan antelopes in the Qinghai-Tibet plateau, China.</title>
        <authorList>
            <person name="Tian Z."/>
        </authorList>
    </citation>
    <scope>NUCLEOTIDE SEQUENCE [LARGE SCALE GENOMIC DNA]</scope>
    <source>
        <strain evidence="7 8">Z23</strain>
        <strain evidence="6 9">Z24</strain>
    </source>
</reference>